<dbReference type="EMBL" id="BAAASL010000013">
    <property type="protein sequence ID" value="GAA2719299.1"/>
    <property type="molecule type" value="Genomic_DNA"/>
</dbReference>
<evidence type="ECO:0000256" key="1">
    <source>
        <dbReference type="SAM" id="MobiDB-lite"/>
    </source>
</evidence>
<name>A0ABP6G8Y6_9ACTN</name>
<accession>A0ABP6G8Y6</accession>
<organism evidence="2 3">
    <name type="scientific">Streptomyces luteosporeus</name>
    <dbReference type="NCBI Taxonomy" id="173856"/>
    <lineage>
        <taxon>Bacteria</taxon>
        <taxon>Bacillati</taxon>
        <taxon>Actinomycetota</taxon>
        <taxon>Actinomycetes</taxon>
        <taxon>Kitasatosporales</taxon>
        <taxon>Streptomycetaceae</taxon>
        <taxon>Streptomyces</taxon>
    </lineage>
</organism>
<reference evidence="3" key="1">
    <citation type="journal article" date="2019" name="Int. J. Syst. Evol. Microbiol.">
        <title>The Global Catalogue of Microorganisms (GCM) 10K type strain sequencing project: providing services to taxonomists for standard genome sequencing and annotation.</title>
        <authorList>
            <consortium name="The Broad Institute Genomics Platform"/>
            <consortium name="The Broad Institute Genome Sequencing Center for Infectious Disease"/>
            <person name="Wu L."/>
            <person name="Ma J."/>
        </authorList>
    </citation>
    <scope>NUCLEOTIDE SEQUENCE [LARGE SCALE GENOMIC DNA]</scope>
    <source>
        <strain evidence="3">JCM 4542</strain>
    </source>
</reference>
<evidence type="ECO:0000313" key="2">
    <source>
        <dbReference type="EMBL" id="GAA2719299.1"/>
    </source>
</evidence>
<dbReference type="Proteomes" id="UP001500886">
    <property type="component" value="Unassembled WGS sequence"/>
</dbReference>
<gene>
    <name evidence="2" type="ORF">GCM10010315_37060</name>
</gene>
<evidence type="ECO:0000313" key="3">
    <source>
        <dbReference type="Proteomes" id="UP001500886"/>
    </source>
</evidence>
<protein>
    <submittedName>
        <fullName evidence="2">Uncharacterized protein</fullName>
    </submittedName>
</protein>
<sequence>MDFPIRLMGGEANGGRTAPAGNSKVSPERRRGPPGPSDFHPFGHEPVAARAIRGTGPGT</sequence>
<keyword evidence="3" id="KW-1185">Reference proteome</keyword>
<comment type="caution">
    <text evidence="2">The sequence shown here is derived from an EMBL/GenBank/DDBJ whole genome shotgun (WGS) entry which is preliminary data.</text>
</comment>
<feature type="region of interest" description="Disordered" evidence="1">
    <location>
        <begin position="1"/>
        <end position="59"/>
    </location>
</feature>
<proteinExistence type="predicted"/>